<dbReference type="HOGENOM" id="CLU_082693_1_0_6"/>
<evidence type="ECO:0000259" key="1">
    <source>
        <dbReference type="Pfam" id="PF05838"/>
    </source>
</evidence>
<evidence type="ECO:0000313" key="4">
    <source>
        <dbReference type="EMBL" id="SCY69846.1"/>
    </source>
</evidence>
<sequence length="176" mass="20363">MTVNNFDYAFHYVLKNEGGYSDDLDDPGGATNYGITQKELESCHKSLRVPKDVKNLTIEDAYKYYKYKWDSNHYDDINSQKIAIKLFDLCVNLGTYESTIILQRAINACAYGFNLKEDGILGQKTIYAVNSLHIDNKDELLLNNIRKQAVHVYELIIKNKPQLKKFEKGWLKRANE</sequence>
<dbReference type="Proteomes" id="UP000182998">
    <property type="component" value="Unassembled WGS sequence"/>
</dbReference>
<dbReference type="EMBL" id="LN614830">
    <property type="protein sequence ID" value="CEG60975.1"/>
    <property type="molecule type" value="Genomic_DNA"/>
</dbReference>
<dbReference type="Pfam" id="PF05838">
    <property type="entry name" value="Glyco_hydro_108"/>
    <property type="match status" value="1"/>
</dbReference>
<evidence type="ECO:0000313" key="3">
    <source>
        <dbReference type="EMBL" id="CEG60975.1"/>
    </source>
</evidence>
<feature type="domain" description="Peptidoglycan binding" evidence="2">
    <location>
        <begin position="100"/>
        <end position="174"/>
    </location>
</feature>
<dbReference type="InterPro" id="IPR023346">
    <property type="entry name" value="Lysozyme-like_dom_sf"/>
</dbReference>
<evidence type="ECO:0000313" key="6">
    <source>
        <dbReference type="Proteomes" id="UP000182998"/>
    </source>
</evidence>
<dbReference type="AlphaFoldDB" id="A0A098GG62"/>
<feature type="domain" description="TtsA-like Glycoside hydrolase family 108" evidence="1">
    <location>
        <begin position="11"/>
        <end position="94"/>
    </location>
</feature>
<dbReference type="Pfam" id="PF09374">
    <property type="entry name" value="PG_binding_3"/>
    <property type="match status" value="1"/>
</dbReference>
<keyword evidence="6" id="KW-1185">Reference proteome</keyword>
<gene>
    <name evidence="3" type="ORF">LMI_1679</name>
    <name evidence="4" type="ORF">SAMN02982997_02546</name>
</gene>
<name>A0A098GG62_LEGMI</name>
<dbReference type="KEGG" id="tmc:LMI_1679"/>
<dbReference type="RefSeq" id="WP_052679492.1">
    <property type="nucleotide sequence ID" value="NZ_FMVN01000014.1"/>
</dbReference>
<dbReference type="OrthoDB" id="9815229at2"/>
<dbReference type="Proteomes" id="UP000032414">
    <property type="component" value="Chromosome I"/>
</dbReference>
<evidence type="ECO:0000259" key="2">
    <source>
        <dbReference type="Pfam" id="PF09374"/>
    </source>
</evidence>
<accession>A0A098GG62</accession>
<reference evidence="4 6" key="3">
    <citation type="submission" date="2016-10" db="EMBL/GenBank/DDBJ databases">
        <authorList>
            <person name="Varghese N."/>
            <person name="Submissions S."/>
        </authorList>
    </citation>
    <scope>NUCLEOTIDE SEQUENCE [LARGE SCALE GENOMIC DNA]</scope>
    <source>
        <strain evidence="4 6">ATCC 33218</strain>
    </source>
</reference>
<dbReference type="InterPro" id="IPR018537">
    <property type="entry name" value="Peptidoglycan-bd_3"/>
</dbReference>
<organism evidence="3 5">
    <name type="scientific">Legionella micdadei</name>
    <name type="common">Tatlockia micdadei</name>
    <dbReference type="NCBI Taxonomy" id="451"/>
    <lineage>
        <taxon>Bacteria</taxon>
        <taxon>Pseudomonadati</taxon>
        <taxon>Pseudomonadota</taxon>
        <taxon>Gammaproteobacteria</taxon>
        <taxon>Legionellales</taxon>
        <taxon>Legionellaceae</taxon>
        <taxon>Legionella</taxon>
    </lineage>
</organism>
<reference evidence="3" key="1">
    <citation type="submission" date="2014-09" db="EMBL/GenBank/DDBJ databases">
        <authorList>
            <person name="GOMEZ-VALERO Laura"/>
        </authorList>
    </citation>
    <scope>NUCLEOTIDE SEQUENCE</scope>
    <source>
        <strain evidence="3">ATCC33218</strain>
    </source>
</reference>
<dbReference type="CDD" id="cd13926">
    <property type="entry name" value="N-acetylmuramidase_GH108"/>
    <property type="match status" value="1"/>
</dbReference>
<reference evidence="5" key="2">
    <citation type="submission" date="2014-09" db="EMBL/GenBank/DDBJ databases">
        <authorList>
            <person name="Gomez-Valero L."/>
        </authorList>
    </citation>
    <scope>NUCLEOTIDE SEQUENCE [LARGE SCALE GENOMIC DNA]</scope>
    <source>
        <strain evidence="5">ATCC33218</strain>
    </source>
</reference>
<proteinExistence type="predicted"/>
<evidence type="ECO:0000313" key="5">
    <source>
        <dbReference type="Proteomes" id="UP000032414"/>
    </source>
</evidence>
<protein>
    <submittedName>
        <fullName evidence="4">Predicted Peptidoglycan domain-containing protein</fullName>
    </submittedName>
</protein>
<dbReference type="PATRIC" id="fig|451.8.peg.1951"/>
<dbReference type="EMBL" id="FMVN01000014">
    <property type="protein sequence ID" value="SCY69846.1"/>
    <property type="molecule type" value="Genomic_DNA"/>
</dbReference>
<dbReference type="InterPro" id="IPR008565">
    <property type="entry name" value="TtsA-like_GH18_dom"/>
</dbReference>
<dbReference type="Gene3D" id="1.20.141.10">
    <property type="entry name" value="Chitosanase, subunit A, domain 1"/>
    <property type="match status" value="1"/>
</dbReference>
<dbReference type="SUPFAM" id="SSF53955">
    <property type="entry name" value="Lysozyme-like"/>
    <property type="match status" value="1"/>
</dbReference>